<evidence type="ECO:0000256" key="1">
    <source>
        <dbReference type="SAM" id="Phobius"/>
    </source>
</evidence>
<name>X1Q811_9ZZZZ</name>
<gene>
    <name evidence="2" type="ORF">S12H4_05552</name>
</gene>
<dbReference type="EMBL" id="BARW01001853">
    <property type="protein sequence ID" value="GAI64622.1"/>
    <property type="molecule type" value="Genomic_DNA"/>
</dbReference>
<organism evidence="2">
    <name type="scientific">marine sediment metagenome</name>
    <dbReference type="NCBI Taxonomy" id="412755"/>
    <lineage>
        <taxon>unclassified sequences</taxon>
        <taxon>metagenomes</taxon>
        <taxon>ecological metagenomes</taxon>
    </lineage>
</organism>
<keyword evidence="1" id="KW-0472">Membrane</keyword>
<keyword evidence="1" id="KW-1133">Transmembrane helix</keyword>
<accession>X1Q811</accession>
<comment type="caution">
    <text evidence="2">The sequence shown here is derived from an EMBL/GenBank/DDBJ whole genome shotgun (WGS) entry which is preliminary data.</text>
</comment>
<reference evidence="2" key="1">
    <citation type="journal article" date="2014" name="Front. Microbiol.">
        <title>High frequency of phylogenetically diverse reductive dehalogenase-homologous genes in deep subseafloor sedimentary metagenomes.</title>
        <authorList>
            <person name="Kawai M."/>
            <person name="Futagami T."/>
            <person name="Toyoda A."/>
            <person name="Takaki Y."/>
            <person name="Nishi S."/>
            <person name="Hori S."/>
            <person name="Arai W."/>
            <person name="Tsubouchi T."/>
            <person name="Morono Y."/>
            <person name="Uchiyama I."/>
            <person name="Ito T."/>
            <person name="Fujiyama A."/>
            <person name="Inagaki F."/>
            <person name="Takami H."/>
        </authorList>
    </citation>
    <scope>NUCLEOTIDE SEQUENCE</scope>
    <source>
        <strain evidence="2">Expedition CK06-06</strain>
    </source>
</reference>
<proteinExistence type="predicted"/>
<evidence type="ECO:0000313" key="2">
    <source>
        <dbReference type="EMBL" id="GAI64622.1"/>
    </source>
</evidence>
<feature type="transmembrane region" description="Helical" evidence="1">
    <location>
        <begin position="34"/>
        <end position="57"/>
    </location>
</feature>
<dbReference type="AlphaFoldDB" id="X1Q811"/>
<keyword evidence="1" id="KW-0812">Transmembrane</keyword>
<protein>
    <submittedName>
        <fullName evidence="2">Uncharacterized protein</fullName>
    </submittedName>
</protein>
<sequence length="80" mass="8317">MALANLLTPELVLQVAEAAEDYRITATELSEIMGTVTSIFAGVAIAGLIGMLTGAIIKGFTKETGIKVEKIAGVPIPIME</sequence>